<evidence type="ECO:0000256" key="2">
    <source>
        <dbReference type="ARBA" id="ARBA00005241"/>
    </source>
</evidence>
<dbReference type="Pfam" id="PF12832">
    <property type="entry name" value="MFS_1_like"/>
    <property type="match status" value="1"/>
</dbReference>
<dbReference type="AlphaFoldDB" id="A0A0L0GCH8"/>
<dbReference type="Proteomes" id="UP000054560">
    <property type="component" value="Unassembled WGS sequence"/>
</dbReference>
<keyword evidence="3 6" id="KW-0812">Transmembrane</keyword>
<dbReference type="eggNOG" id="KOG3762">
    <property type="taxonomic scope" value="Eukaryota"/>
</dbReference>
<feature type="transmembrane region" description="Helical" evidence="6">
    <location>
        <begin position="197"/>
        <end position="219"/>
    </location>
</feature>
<feature type="transmembrane region" description="Helical" evidence="6">
    <location>
        <begin position="409"/>
        <end position="430"/>
    </location>
</feature>
<dbReference type="InterPro" id="IPR036259">
    <property type="entry name" value="MFS_trans_sf"/>
</dbReference>
<dbReference type="InterPro" id="IPR020846">
    <property type="entry name" value="MFS_dom"/>
</dbReference>
<dbReference type="InterPro" id="IPR024989">
    <property type="entry name" value="MFS_assoc_dom"/>
</dbReference>
<dbReference type="OrthoDB" id="515887at2759"/>
<dbReference type="EMBL" id="KQ241644">
    <property type="protein sequence ID" value="KNC86604.1"/>
    <property type="molecule type" value="Genomic_DNA"/>
</dbReference>
<dbReference type="Gene3D" id="1.20.1250.20">
    <property type="entry name" value="MFS general substrate transporter like domains"/>
    <property type="match status" value="2"/>
</dbReference>
<keyword evidence="4 6" id="KW-1133">Transmembrane helix</keyword>
<name>A0A0L0GCH8_9EUKA</name>
<feature type="transmembrane region" description="Helical" evidence="6">
    <location>
        <begin position="43"/>
        <end position="62"/>
    </location>
</feature>
<dbReference type="PROSITE" id="PS50850">
    <property type="entry name" value="MFS"/>
    <property type="match status" value="1"/>
</dbReference>
<evidence type="ECO:0000256" key="4">
    <source>
        <dbReference type="ARBA" id="ARBA00022989"/>
    </source>
</evidence>
<feature type="transmembrane region" description="Helical" evidence="6">
    <location>
        <begin position="251"/>
        <end position="276"/>
    </location>
</feature>
<evidence type="ECO:0000256" key="6">
    <source>
        <dbReference type="SAM" id="Phobius"/>
    </source>
</evidence>
<dbReference type="STRING" id="667725.A0A0L0GCH8"/>
<keyword evidence="5 6" id="KW-0472">Membrane</keyword>
<evidence type="ECO:0000313" key="9">
    <source>
        <dbReference type="Proteomes" id="UP000054560"/>
    </source>
</evidence>
<evidence type="ECO:0000313" key="8">
    <source>
        <dbReference type="EMBL" id="KNC86604.1"/>
    </source>
</evidence>
<organism evidence="8 9">
    <name type="scientific">Sphaeroforma arctica JP610</name>
    <dbReference type="NCBI Taxonomy" id="667725"/>
    <lineage>
        <taxon>Eukaryota</taxon>
        <taxon>Ichthyosporea</taxon>
        <taxon>Ichthyophonida</taxon>
        <taxon>Sphaeroforma</taxon>
    </lineage>
</organism>
<feature type="transmembrane region" description="Helical" evidence="6">
    <location>
        <begin position="74"/>
        <end position="97"/>
    </location>
</feature>
<protein>
    <recommendedName>
        <fullName evidence="7">Major facilitator superfamily (MFS) profile domain-containing protein</fullName>
    </recommendedName>
</protein>
<comment type="subcellular location">
    <subcellularLocation>
        <location evidence="1">Membrane</location>
        <topology evidence="1">Multi-pass membrane protein</topology>
    </subcellularLocation>
</comment>
<feature type="domain" description="Major facilitator superfamily (MFS) profile" evidence="7">
    <location>
        <begin position="250"/>
        <end position="459"/>
    </location>
</feature>
<feature type="transmembrane region" description="Helical" evidence="6">
    <location>
        <begin position="173"/>
        <end position="191"/>
    </location>
</feature>
<feature type="transmembrane region" description="Helical" evidence="6">
    <location>
        <begin position="341"/>
        <end position="365"/>
    </location>
</feature>
<reference evidence="8 9" key="1">
    <citation type="submission" date="2011-02" db="EMBL/GenBank/DDBJ databases">
        <title>The Genome Sequence of Sphaeroforma arctica JP610.</title>
        <authorList>
            <consortium name="The Broad Institute Genome Sequencing Platform"/>
            <person name="Russ C."/>
            <person name="Cuomo C."/>
            <person name="Young S.K."/>
            <person name="Zeng Q."/>
            <person name="Gargeya S."/>
            <person name="Alvarado L."/>
            <person name="Berlin A."/>
            <person name="Chapman S.B."/>
            <person name="Chen Z."/>
            <person name="Freedman E."/>
            <person name="Gellesch M."/>
            <person name="Goldberg J."/>
            <person name="Griggs A."/>
            <person name="Gujja S."/>
            <person name="Heilman E."/>
            <person name="Heiman D."/>
            <person name="Howarth C."/>
            <person name="Mehta T."/>
            <person name="Neiman D."/>
            <person name="Pearson M."/>
            <person name="Roberts A."/>
            <person name="Saif S."/>
            <person name="Shea T."/>
            <person name="Shenoy N."/>
            <person name="Sisk P."/>
            <person name="Stolte C."/>
            <person name="Sykes S."/>
            <person name="White J."/>
            <person name="Yandava C."/>
            <person name="Burger G."/>
            <person name="Gray M.W."/>
            <person name="Holland P.W.H."/>
            <person name="King N."/>
            <person name="Lang F.B.F."/>
            <person name="Roger A.J."/>
            <person name="Ruiz-Trillo I."/>
            <person name="Haas B."/>
            <person name="Nusbaum C."/>
            <person name="Birren B."/>
        </authorList>
    </citation>
    <scope>NUCLEOTIDE SEQUENCE [LARGE SCALE GENOMIC DNA]</scope>
    <source>
        <strain evidence="8 9">JP610</strain>
    </source>
</reference>
<evidence type="ECO:0000256" key="1">
    <source>
        <dbReference type="ARBA" id="ARBA00004141"/>
    </source>
</evidence>
<proteinExistence type="inferred from homology"/>
<dbReference type="SUPFAM" id="SSF103473">
    <property type="entry name" value="MFS general substrate transporter"/>
    <property type="match status" value="1"/>
</dbReference>
<sequence>MGSVAHRNNAMSGDREREPLMASVPLNILDSEANRDEQRPKSIVVIVKILYFLSGLSGSTWGRYATIFYVTKGLSPFEIGFIGCICPFIQTIGQPLWGILSDRCRNRKGIYMATSTLATLCILSLSNDWISDSYVKITLVACMEAAFVSGGILDAYAIDELKKRGKLDDYGKLRVYLAISWGLGTCFMGYISDDYGFGVVFWVFGIFQFINLCVLAVFVPSHTDEEKRVGRTAEGKPRMSVLIKAMTRPRVLCLLLLLTVFGCGFGIVDRLLFVYLMQSFNASKFLCGLTVGCTVLMELPIFYYGKYVLQRIGPQTMMTISMCAFIVRMFGYTYLTTETVHYVLLLELMHGITFGLMWTATISIVSQISPPGWGTATMTIVQTTLRCLGAGTGALVGGWAAEKYGFKPMFWMAGYLFCGVLAIHLLFGYMSGFELGEELHVREVKETISTTVDEEKERS</sequence>
<gene>
    <name evidence="8" type="ORF">SARC_01234</name>
</gene>
<evidence type="ECO:0000259" key="7">
    <source>
        <dbReference type="PROSITE" id="PS50850"/>
    </source>
</evidence>
<dbReference type="GO" id="GO:0022857">
    <property type="term" value="F:transmembrane transporter activity"/>
    <property type="evidence" value="ECO:0007669"/>
    <property type="project" value="InterPro"/>
</dbReference>
<evidence type="ECO:0000256" key="3">
    <source>
        <dbReference type="ARBA" id="ARBA00022692"/>
    </source>
</evidence>
<dbReference type="RefSeq" id="XP_014160506.1">
    <property type="nucleotide sequence ID" value="XM_014305031.1"/>
</dbReference>
<accession>A0A0L0GCH8</accession>
<comment type="similarity">
    <text evidence="2">Belongs to the major facilitator superfamily. MFSD6 family.</text>
</comment>
<dbReference type="PANTHER" id="PTHR16172:SF41">
    <property type="entry name" value="MAJOR FACILITATOR SUPERFAMILY DOMAIN-CONTAINING PROTEIN 6-LIKE"/>
    <property type="match status" value="1"/>
</dbReference>
<dbReference type="GO" id="GO:0016020">
    <property type="term" value="C:membrane"/>
    <property type="evidence" value="ECO:0007669"/>
    <property type="project" value="UniProtKB-SubCell"/>
</dbReference>
<dbReference type="GeneID" id="25901738"/>
<feature type="transmembrane region" description="Helical" evidence="6">
    <location>
        <begin position="316"/>
        <end position="335"/>
    </location>
</feature>
<evidence type="ECO:0000256" key="5">
    <source>
        <dbReference type="ARBA" id="ARBA00023136"/>
    </source>
</evidence>
<dbReference type="PANTHER" id="PTHR16172">
    <property type="entry name" value="MAJOR FACILITATOR SUPERFAMILY DOMAIN-CONTAINING PROTEIN 6-LIKE"/>
    <property type="match status" value="1"/>
</dbReference>
<keyword evidence="9" id="KW-1185">Reference proteome</keyword>
<dbReference type="InterPro" id="IPR051717">
    <property type="entry name" value="MFS_MFSD6"/>
</dbReference>